<dbReference type="Pfam" id="PF01494">
    <property type="entry name" value="FAD_binding_3"/>
    <property type="match status" value="1"/>
</dbReference>
<evidence type="ECO:0000256" key="2">
    <source>
        <dbReference type="ARBA" id="ARBA00023033"/>
    </source>
</evidence>
<dbReference type="SUPFAM" id="SSF51905">
    <property type="entry name" value="FAD/NAD(P)-binding domain"/>
    <property type="match status" value="1"/>
</dbReference>
<name>A0A1H5U1E7_9RHOB</name>
<dbReference type="PANTHER" id="PTHR13789:SF268">
    <property type="entry name" value="5-METHYLPHENAZINE-1-CARBOXYLATE 1-MONOOXYGENASE"/>
    <property type="match status" value="1"/>
</dbReference>
<keyword evidence="5" id="KW-1185">Reference proteome</keyword>
<keyword evidence="2" id="KW-0503">Monooxygenase</keyword>
<dbReference type="InterPro" id="IPR050493">
    <property type="entry name" value="FAD-dep_Monooxygenase_BioMet"/>
</dbReference>
<feature type="domain" description="FAD-binding" evidence="3">
    <location>
        <begin position="2"/>
        <end position="166"/>
    </location>
</feature>
<keyword evidence="1" id="KW-0560">Oxidoreductase</keyword>
<evidence type="ECO:0000259" key="3">
    <source>
        <dbReference type="Pfam" id="PF01494"/>
    </source>
</evidence>
<dbReference type="InterPro" id="IPR036188">
    <property type="entry name" value="FAD/NAD-bd_sf"/>
</dbReference>
<proteinExistence type="predicted"/>
<dbReference type="InterPro" id="IPR002938">
    <property type="entry name" value="FAD-bd"/>
</dbReference>
<sequence length="201" mass="22247">MTVLIAGAGIAGLSLGLTLHQIGVPFRIFESAAQLRLLGVGINLQPNAVRELFDLGLEAELDMIGVRTRQYGFYSKHGKTIWEEPRGQWAGYDWPQFSVHRGKLQLVMFSALVGRADLNHVRTGARAVGYETRADGATLLLENGERVEGSLVIAADGIHSALRAQMYPDEGEPIWNGRILWRATTEAPALFRRRRDGDDRP</sequence>
<dbReference type="AlphaFoldDB" id="A0A1H5U1E7"/>
<dbReference type="GO" id="GO:0071949">
    <property type="term" value="F:FAD binding"/>
    <property type="evidence" value="ECO:0007669"/>
    <property type="project" value="InterPro"/>
</dbReference>
<evidence type="ECO:0000256" key="1">
    <source>
        <dbReference type="ARBA" id="ARBA00023002"/>
    </source>
</evidence>
<evidence type="ECO:0000313" key="4">
    <source>
        <dbReference type="EMBL" id="SEF68962.1"/>
    </source>
</evidence>
<protein>
    <submittedName>
        <fullName evidence="4">FAD binding domain-containing protein</fullName>
    </submittedName>
</protein>
<dbReference type="EMBL" id="FNVD01000003">
    <property type="protein sequence ID" value="SEF68962.1"/>
    <property type="molecule type" value="Genomic_DNA"/>
</dbReference>
<dbReference type="PANTHER" id="PTHR13789">
    <property type="entry name" value="MONOOXYGENASE"/>
    <property type="match status" value="1"/>
</dbReference>
<dbReference type="PRINTS" id="PR00420">
    <property type="entry name" value="RNGMNOXGNASE"/>
</dbReference>
<dbReference type="GO" id="GO:0004497">
    <property type="term" value="F:monooxygenase activity"/>
    <property type="evidence" value="ECO:0007669"/>
    <property type="project" value="UniProtKB-KW"/>
</dbReference>
<dbReference type="Proteomes" id="UP000236742">
    <property type="component" value="Unassembled WGS sequence"/>
</dbReference>
<dbReference type="Gene3D" id="3.50.50.60">
    <property type="entry name" value="FAD/NAD(P)-binding domain"/>
    <property type="match status" value="1"/>
</dbReference>
<evidence type="ECO:0000313" key="5">
    <source>
        <dbReference type="Proteomes" id="UP000236742"/>
    </source>
</evidence>
<gene>
    <name evidence="4" type="ORF">SAMN05421751_103158</name>
</gene>
<accession>A0A1H5U1E7</accession>
<organism evidence="4 5">
    <name type="scientific">Jhaorihella thermophila</name>
    <dbReference type="NCBI Taxonomy" id="488547"/>
    <lineage>
        <taxon>Bacteria</taxon>
        <taxon>Pseudomonadati</taxon>
        <taxon>Pseudomonadota</taxon>
        <taxon>Alphaproteobacteria</taxon>
        <taxon>Rhodobacterales</taxon>
        <taxon>Paracoccaceae</taxon>
        <taxon>Jhaorihella</taxon>
    </lineage>
</organism>
<reference evidence="4 5" key="1">
    <citation type="submission" date="2016-10" db="EMBL/GenBank/DDBJ databases">
        <authorList>
            <person name="de Groot N.N."/>
        </authorList>
    </citation>
    <scope>NUCLEOTIDE SEQUENCE [LARGE SCALE GENOMIC DNA]</scope>
    <source>
        <strain evidence="4 5">DSM 23413</strain>
    </source>
</reference>